<dbReference type="InterPro" id="IPR010982">
    <property type="entry name" value="Lambda_DNA-bd_dom_sf"/>
</dbReference>
<dbReference type="PROSITE" id="PS50932">
    <property type="entry name" value="HTH_LACI_2"/>
    <property type="match status" value="1"/>
</dbReference>
<dbReference type="PANTHER" id="PTHR30146:SF109">
    <property type="entry name" value="HTH-TYPE TRANSCRIPTIONAL REGULATOR GALS"/>
    <property type="match status" value="1"/>
</dbReference>
<dbReference type="PANTHER" id="PTHR30146">
    <property type="entry name" value="LACI-RELATED TRANSCRIPTIONAL REPRESSOR"/>
    <property type="match status" value="1"/>
</dbReference>
<organism evidence="5 6">
    <name type="scientific">Pseudonocardia zijingensis</name>
    <dbReference type="NCBI Taxonomy" id="153376"/>
    <lineage>
        <taxon>Bacteria</taxon>
        <taxon>Bacillati</taxon>
        <taxon>Actinomycetota</taxon>
        <taxon>Actinomycetes</taxon>
        <taxon>Pseudonocardiales</taxon>
        <taxon>Pseudonocardiaceae</taxon>
        <taxon>Pseudonocardia</taxon>
    </lineage>
</organism>
<sequence>MTDPAPEAPARGAKAVAQRAGVSVTTVSRVLRGQDVAISEATKQRVLAAAKELRYRPNSLAVALRKGHTRAIGLLVPDIADAYFHQLARGLEDAAQEAGYTVVLCNTDRQPAKERSYVELLADQQVEAIVFAGGGIDEDAHLTDFPWHGIHVVAIGPHRLDCPSVRVDDAGTIELAVDHLVEQGSTRILCLAGRPSWLINEERLRGYRQAVERHGLELDPRLVRTGDFSVEAGCSSTRAALDEGVEFDGVMAFNDYTAIGAMQAVTEHGRRVPEDVVVVGCDDIPVSSLVSPRLTSVSFPQYEFGRAAMEVILEMATGKVATPVRQFAYHLEVRESSSRRL</sequence>
<keyword evidence="6" id="KW-1185">Reference proteome</keyword>
<feature type="domain" description="HTH lacI-type" evidence="4">
    <location>
        <begin position="14"/>
        <end position="66"/>
    </location>
</feature>
<dbReference type="CDD" id="cd06267">
    <property type="entry name" value="PBP1_LacI_sugar_binding-like"/>
    <property type="match status" value="1"/>
</dbReference>
<dbReference type="Proteomes" id="UP001499967">
    <property type="component" value="Unassembled WGS sequence"/>
</dbReference>
<dbReference type="Gene3D" id="3.40.50.2300">
    <property type="match status" value="2"/>
</dbReference>
<evidence type="ECO:0000256" key="3">
    <source>
        <dbReference type="ARBA" id="ARBA00023163"/>
    </source>
</evidence>
<protein>
    <submittedName>
        <fullName evidence="5">LacI family DNA-binding transcriptional regulator</fullName>
    </submittedName>
</protein>
<dbReference type="EMBL" id="BAAAHP010000201">
    <property type="protein sequence ID" value="GAA0898960.1"/>
    <property type="molecule type" value="Genomic_DNA"/>
</dbReference>
<dbReference type="RefSeq" id="WP_343945280.1">
    <property type="nucleotide sequence ID" value="NZ_BAAAHP010000201.1"/>
</dbReference>
<keyword evidence="1" id="KW-0805">Transcription regulation</keyword>
<comment type="caution">
    <text evidence="5">The sequence shown here is derived from an EMBL/GenBank/DDBJ whole genome shotgun (WGS) entry which is preliminary data.</text>
</comment>
<evidence type="ECO:0000259" key="4">
    <source>
        <dbReference type="PROSITE" id="PS50932"/>
    </source>
</evidence>
<gene>
    <name evidence="5" type="ORF">GCM10009559_62490</name>
</gene>
<dbReference type="InterPro" id="IPR001761">
    <property type="entry name" value="Peripla_BP/Lac1_sug-bd_dom"/>
</dbReference>
<evidence type="ECO:0000313" key="5">
    <source>
        <dbReference type="EMBL" id="GAA0898960.1"/>
    </source>
</evidence>
<accession>A0ABP3YNS3</accession>
<name>A0ABP3YNS3_9PSEU</name>
<evidence type="ECO:0000256" key="2">
    <source>
        <dbReference type="ARBA" id="ARBA00023125"/>
    </source>
</evidence>
<reference evidence="6" key="1">
    <citation type="journal article" date="2019" name="Int. J. Syst. Evol. Microbiol.">
        <title>The Global Catalogue of Microorganisms (GCM) 10K type strain sequencing project: providing services to taxonomists for standard genome sequencing and annotation.</title>
        <authorList>
            <consortium name="The Broad Institute Genomics Platform"/>
            <consortium name="The Broad Institute Genome Sequencing Center for Infectious Disease"/>
            <person name="Wu L."/>
            <person name="Ma J."/>
        </authorList>
    </citation>
    <scope>NUCLEOTIDE SEQUENCE [LARGE SCALE GENOMIC DNA]</scope>
    <source>
        <strain evidence="6">JCM 11117</strain>
    </source>
</reference>
<dbReference type="InterPro" id="IPR000843">
    <property type="entry name" value="HTH_LacI"/>
</dbReference>
<dbReference type="Pfam" id="PF00356">
    <property type="entry name" value="LacI"/>
    <property type="match status" value="1"/>
</dbReference>
<evidence type="ECO:0000313" key="6">
    <source>
        <dbReference type="Proteomes" id="UP001499967"/>
    </source>
</evidence>
<keyword evidence="3" id="KW-0804">Transcription</keyword>
<proteinExistence type="predicted"/>
<dbReference type="SUPFAM" id="SSF53822">
    <property type="entry name" value="Periplasmic binding protein-like I"/>
    <property type="match status" value="1"/>
</dbReference>
<dbReference type="SUPFAM" id="SSF47413">
    <property type="entry name" value="lambda repressor-like DNA-binding domains"/>
    <property type="match status" value="1"/>
</dbReference>
<dbReference type="Pfam" id="PF00532">
    <property type="entry name" value="Peripla_BP_1"/>
    <property type="match status" value="1"/>
</dbReference>
<dbReference type="InterPro" id="IPR028082">
    <property type="entry name" value="Peripla_BP_I"/>
</dbReference>
<dbReference type="SMART" id="SM00354">
    <property type="entry name" value="HTH_LACI"/>
    <property type="match status" value="1"/>
</dbReference>
<dbReference type="CDD" id="cd01392">
    <property type="entry name" value="HTH_LacI"/>
    <property type="match status" value="1"/>
</dbReference>
<evidence type="ECO:0000256" key="1">
    <source>
        <dbReference type="ARBA" id="ARBA00023015"/>
    </source>
</evidence>
<keyword evidence="2 5" id="KW-0238">DNA-binding</keyword>
<dbReference type="GO" id="GO:0003677">
    <property type="term" value="F:DNA binding"/>
    <property type="evidence" value="ECO:0007669"/>
    <property type="project" value="UniProtKB-KW"/>
</dbReference>
<dbReference type="Gene3D" id="1.10.260.40">
    <property type="entry name" value="lambda repressor-like DNA-binding domains"/>
    <property type="match status" value="1"/>
</dbReference>